<gene>
    <name evidence="1" type="ORF">HEK616_84270</name>
</gene>
<dbReference type="Proteomes" id="UP001059597">
    <property type="component" value="Plasmid SNP1"/>
</dbReference>
<keyword evidence="2" id="KW-1185">Reference proteome</keyword>
<evidence type="ECO:0000313" key="1">
    <source>
        <dbReference type="EMBL" id="BDM74940.1"/>
    </source>
</evidence>
<reference evidence="1" key="1">
    <citation type="submission" date="2022-06" db="EMBL/GenBank/DDBJ databases">
        <title>Complete genome sequence of Streptomyces nigrescens HEK616.</title>
        <authorList>
            <person name="Asamizu S."/>
            <person name="Onaka H."/>
        </authorList>
    </citation>
    <scope>NUCLEOTIDE SEQUENCE</scope>
    <source>
        <strain evidence="1">HEK616</strain>
        <plasmid evidence="1">SNP1</plasmid>
    </source>
</reference>
<name>A0ABM8A876_STRNI</name>
<organism evidence="1 2">
    <name type="scientific">Streptomyces nigrescens</name>
    <dbReference type="NCBI Taxonomy" id="1920"/>
    <lineage>
        <taxon>Bacteria</taxon>
        <taxon>Bacillati</taxon>
        <taxon>Actinomycetota</taxon>
        <taxon>Actinomycetes</taxon>
        <taxon>Kitasatosporales</taxon>
        <taxon>Streptomycetaceae</taxon>
        <taxon>Streptomyces</taxon>
    </lineage>
</organism>
<evidence type="ECO:0008006" key="3">
    <source>
        <dbReference type="Google" id="ProtNLM"/>
    </source>
</evidence>
<evidence type="ECO:0000313" key="2">
    <source>
        <dbReference type="Proteomes" id="UP001059597"/>
    </source>
</evidence>
<accession>A0ABM8A876</accession>
<protein>
    <recommendedName>
        <fullName evidence="3">Head-to-tail adaptor</fullName>
    </recommendedName>
</protein>
<geneLocation type="plasmid" evidence="1 2">
    <name>SNP1</name>
</geneLocation>
<dbReference type="EMBL" id="AP026074">
    <property type="protein sequence ID" value="BDM74940.1"/>
    <property type="molecule type" value="Genomic_DNA"/>
</dbReference>
<proteinExistence type="predicted"/>
<keyword evidence="1" id="KW-0614">Plasmid</keyword>
<sequence length="134" mass="13736">MIVARQPYATPEALTAWTGQPAPADAERLLARAGEDIDSALLNAVYAVDEDGDPTDPDVRAALSDATCAQVEYQLAAGDDGTGAGGQWDSVCIGPVSLSGRSSVTAATSGVDLAPRADRALRRAGLTPGRVIAW</sequence>